<evidence type="ECO:0000313" key="1">
    <source>
        <dbReference type="EMBL" id="CAD7672376.1"/>
    </source>
</evidence>
<evidence type="ECO:0000313" key="2">
    <source>
        <dbReference type="Proteomes" id="UP000645828"/>
    </source>
</evidence>
<dbReference type="EMBL" id="CAJHUB010000666">
    <property type="protein sequence ID" value="CAD7672376.1"/>
    <property type="molecule type" value="Genomic_DNA"/>
</dbReference>
<gene>
    <name evidence="1" type="ORF">NYPRO_LOCUS5171</name>
</gene>
<accession>A0A811YA81</accession>
<protein>
    <submittedName>
        <fullName evidence="1">(raccoon dog) hypothetical protein</fullName>
    </submittedName>
</protein>
<dbReference type="AlphaFoldDB" id="A0A811YA81"/>
<name>A0A811YA81_NYCPR</name>
<comment type="caution">
    <text evidence="1">The sequence shown here is derived from an EMBL/GenBank/DDBJ whole genome shotgun (WGS) entry which is preliminary data.</text>
</comment>
<proteinExistence type="predicted"/>
<reference evidence="1" key="1">
    <citation type="submission" date="2020-12" db="EMBL/GenBank/DDBJ databases">
        <authorList>
            <consortium name="Molecular Ecology Group"/>
        </authorList>
    </citation>
    <scope>NUCLEOTIDE SEQUENCE</scope>
    <source>
        <strain evidence="1">TBG_1078</strain>
    </source>
</reference>
<keyword evidence="2" id="KW-1185">Reference proteome</keyword>
<organism evidence="1 2">
    <name type="scientific">Nyctereutes procyonoides</name>
    <name type="common">Raccoon dog</name>
    <name type="synonym">Canis procyonoides</name>
    <dbReference type="NCBI Taxonomy" id="34880"/>
    <lineage>
        <taxon>Eukaryota</taxon>
        <taxon>Metazoa</taxon>
        <taxon>Chordata</taxon>
        <taxon>Craniata</taxon>
        <taxon>Vertebrata</taxon>
        <taxon>Euteleostomi</taxon>
        <taxon>Mammalia</taxon>
        <taxon>Eutheria</taxon>
        <taxon>Laurasiatheria</taxon>
        <taxon>Carnivora</taxon>
        <taxon>Caniformia</taxon>
        <taxon>Canidae</taxon>
        <taxon>Nyctereutes</taxon>
    </lineage>
</organism>
<dbReference type="Proteomes" id="UP000645828">
    <property type="component" value="Unassembled WGS sequence"/>
</dbReference>
<sequence length="83" mass="9654">MEPASPSAFFSSEDYKRLCWYQNLFSLGLMSKPDLVIFLEQNSELWDAKRKDEKHPGLAVFKLHLVTFFGKGNGPGTWRERRC</sequence>